<dbReference type="GO" id="GO:0000155">
    <property type="term" value="F:phosphorelay sensor kinase activity"/>
    <property type="evidence" value="ECO:0007669"/>
    <property type="project" value="InterPro"/>
</dbReference>
<organism evidence="9 10">
    <name type="scientific">Pararhizobium antarcticum</name>
    <dbReference type="NCBI Taxonomy" id="1798805"/>
    <lineage>
        <taxon>Bacteria</taxon>
        <taxon>Pseudomonadati</taxon>
        <taxon>Pseudomonadota</taxon>
        <taxon>Alphaproteobacteria</taxon>
        <taxon>Hyphomicrobiales</taxon>
        <taxon>Rhizobiaceae</taxon>
        <taxon>Rhizobium/Agrobacterium group</taxon>
        <taxon>Pararhizobium</taxon>
    </lineage>
</organism>
<evidence type="ECO:0000259" key="8">
    <source>
        <dbReference type="PROSITE" id="PS50113"/>
    </source>
</evidence>
<dbReference type="PANTHER" id="PTHR43304:SF1">
    <property type="entry name" value="PAC DOMAIN-CONTAINING PROTEIN"/>
    <property type="match status" value="1"/>
</dbReference>
<dbReference type="PROSITE" id="PS50113">
    <property type="entry name" value="PAC"/>
    <property type="match status" value="1"/>
</dbReference>
<evidence type="ECO:0000313" key="10">
    <source>
        <dbReference type="Proteomes" id="UP000182661"/>
    </source>
</evidence>
<dbReference type="InterPro" id="IPR052162">
    <property type="entry name" value="Sensor_kinase/Photoreceptor"/>
</dbReference>
<dbReference type="InterPro" id="IPR035965">
    <property type="entry name" value="PAS-like_dom_sf"/>
</dbReference>
<dbReference type="NCBIfam" id="TIGR00229">
    <property type="entry name" value="sensory_box"/>
    <property type="match status" value="2"/>
</dbReference>
<evidence type="ECO:0000259" key="7">
    <source>
        <dbReference type="PROSITE" id="PS50112"/>
    </source>
</evidence>
<dbReference type="InterPro" id="IPR005467">
    <property type="entry name" value="His_kinase_dom"/>
</dbReference>
<dbReference type="SUPFAM" id="SSF55874">
    <property type="entry name" value="ATPase domain of HSP90 chaperone/DNA topoisomerase II/histidine kinase"/>
    <property type="match status" value="1"/>
</dbReference>
<dbReference type="RefSeq" id="WP_071834474.1">
    <property type="nucleotide sequence ID" value="NZ_LSRP01000107.1"/>
</dbReference>
<dbReference type="Pfam" id="PF12860">
    <property type="entry name" value="PAS_7"/>
    <property type="match status" value="1"/>
</dbReference>
<dbReference type="EMBL" id="LSRP01000107">
    <property type="protein sequence ID" value="OJF93335.1"/>
    <property type="molecule type" value="Genomic_DNA"/>
</dbReference>
<accession>A0A657LSW0</accession>
<dbReference type="CDD" id="cd00130">
    <property type="entry name" value="PAS"/>
    <property type="match status" value="2"/>
</dbReference>
<comment type="catalytic activity">
    <reaction evidence="1">
        <text>ATP + protein L-histidine = ADP + protein N-phospho-L-histidine.</text>
        <dbReference type="EC" id="2.7.13.3"/>
    </reaction>
</comment>
<keyword evidence="5" id="KW-0418">Kinase</keyword>
<keyword evidence="4" id="KW-0808">Transferase</keyword>
<dbReference type="InterPro" id="IPR000700">
    <property type="entry name" value="PAS-assoc_C"/>
</dbReference>
<feature type="domain" description="Histidine kinase" evidence="6">
    <location>
        <begin position="403"/>
        <end position="618"/>
    </location>
</feature>
<feature type="domain" description="PAC" evidence="8">
    <location>
        <begin position="76"/>
        <end position="128"/>
    </location>
</feature>
<dbReference type="AlphaFoldDB" id="A0A657LSW0"/>
<dbReference type="PANTHER" id="PTHR43304">
    <property type="entry name" value="PHYTOCHROME-LIKE PROTEIN CPH1"/>
    <property type="match status" value="1"/>
</dbReference>
<dbReference type="SMART" id="SM00091">
    <property type="entry name" value="PAS"/>
    <property type="match status" value="3"/>
</dbReference>
<dbReference type="Pfam" id="PF02518">
    <property type="entry name" value="HATPase_c"/>
    <property type="match status" value="1"/>
</dbReference>
<dbReference type="Proteomes" id="UP000182661">
    <property type="component" value="Unassembled WGS sequence"/>
</dbReference>
<dbReference type="Gene3D" id="3.30.565.10">
    <property type="entry name" value="Histidine kinase-like ATPase, C-terminal domain"/>
    <property type="match status" value="1"/>
</dbReference>
<dbReference type="PROSITE" id="PS50109">
    <property type="entry name" value="HIS_KIN"/>
    <property type="match status" value="1"/>
</dbReference>
<dbReference type="InterPro" id="IPR036097">
    <property type="entry name" value="HisK_dim/P_sf"/>
</dbReference>
<dbReference type="InterPro" id="IPR013767">
    <property type="entry name" value="PAS_fold"/>
</dbReference>
<dbReference type="CDD" id="cd00082">
    <property type="entry name" value="HisKA"/>
    <property type="match status" value="1"/>
</dbReference>
<evidence type="ECO:0000256" key="1">
    <source>
        <dbReference type="ARBA" id="ARBA00000085"/>
    </source>
</evidence>
<dbReference type="Gene3D" id="3.30.450.20">
    <property type="entry name" value="PAS domain"/>
    <property type="match status" value="2"/>
</dbReference>
<dbReference type="InterPro" id="IPR001610">
    <property type="entry name" value="PAC"/>
</dbReference>
<feature type="domain" description="PAS" evidence="7">
    <location>
        <begin position="2"/>
        <end position="47"/>
    </location>
</feature>
<dbReference type="InterPro" id="IPR003661">
    <property type="entry name" value="HisK_dim/P_dom"/>
</dbReference>
<dbReference type="Pfam" id="PF08448">
    <property type="entry name" value="PAS_4"/>
    <property type="match status" value="1"/>
</dbReference>
<dbReference type="InterPro" id="IPR003594">
    <property type="entry name" value="HATPase_dom"/>
</dbReference>
<dbReference type="EC" id="2.7.13.3" evidence="2"/>
<evidence type="ECO:0000256" key="5">
    <source>
        <dbReference type="ARBA" id="ARBA00022777"/>
    </source>
</evidence>
<dbReference type="SUPFAM" id="SSF55785">
    <property type="entry name" value="PYP-like sensor domain (PAS domain)"/>
    <property type="match status" value="3"/>
</dbReference>
<dbReference type="SMART" id="SM00388">
    <property type="entry name" value="HisKA"/>
    <property type="match status" value="1"/>
</dbReference>
<dbReference type="SMART" id="SM00387">
    <property type="entry name" value="HATPase_c"/>
    <property type="match status" value="1"/>
</dbReference>
<reference evidence="9 10" key="1">
    <citation type="submission" date="2016-02" db="EMBL/GenBank/DDBJ databases">
        <title>Genome sequencing of a beta-galactosidase producing bacteria Rhizobium sp. 59.</title>
        <authorList>
            <person name="Wang D."/>
            <person name="Kot W."/>
            <person name="Qin Y."/>
            <person name="Hansen L."/>
            <person name="Naqvi K."/>
            <person name="Rensing C."/>
        </authorList>
    </citation>
    <scope>NUCLEOTIDE SEQUENCE [LARGE SCALE GENOMIC DNA]</scope>
    <source>
        <strain evidence="9 10">59</strain>
    </source>
</reference>
<evidence type="ECO:0000259" key="6">
    <source>
        <dbReference type="PROSITE" id="PS50109"/>
    </source>
</evidence>
<name>A0A657LSW0_9HYPH</name>
<sequence length="623" mass="70089">MQDHFARALYEMFPEPVVVVDRQRMILSLNEAALRQFGFGEEELLGQPASILYATEDDYAACLNKRNVENDPSPITEAIYAFKRKDGTVFSARLRSTRVDGPDGESLGFIGVIHDISDILKLDKARRNARKILDTALGAIPEGFAIFDSEERLMVYNEAYRRVCGPAGPFLHLGMTAADIIRIAYEGGHYPEAPLGSPLAAEWIESRLFDFRNPTGHAKVFPYANNRWLRVENFKTKDGNTIALRIDVTAMKQTELALERQRQEYLSLLQNIPDLVGRFTPDRQVLFVNRNYADFFGTTPEAMVGTDLLDHVPERMKEPTRLAFDTVLPEEGIRSKEVLHVRPGRPETWILWSLLAVFDGTRVSEVISVGRDITMQMQQQERITRQTLELQRKNDALNQFTGTVSHDLKAPLRHIAMFSDMINDDLQAGNLEDLPSYAVHLRQSARRMDRLIESLLDYSQIAYQIGNWALVPLSDAVTDAILNLGSLIRAADARVDVGDLPVIRGDAELLKRLAQNLIGNAVKYRRPDTKPVVRVYGESSTDTDYLHVEDNGIGIDPRFAGKIFDVFQRLHRDESVYQGTGIGLALAKRIVESHNGRIELDTSFTGGARFTVAFPKDNGSAKE</sequence>
<evidence type="ECO:0000313" key="9">
    <source>
        <dbReference type="EMBL" id="OJF93335.1"/>
    </source>
</evidence>
<dbReference type="InterPro" id="IPR000014">
    <property type="entry name" value="PAS"/>
</dbReference>
<comment type="caution">
    <text evidence="9">The sequence shown here is derived from an EMBL/GenBank/DDBJ whole genome shotgun (WGS) entry which is preliminary data.</text>
</comment>
<dbReference type="OrthoDB" id="9760752at2"/>
<dbReference type="PROSITE" id="PS50112">
    <property type="entry name" value="PAS"/>
    <property type="match status" value="2"/>
</dbReference>
<dbReference type="InterPro" id="IPR036890">
    <property type="entry name" value="HATPase_C_sf"/>
</dbReference>
<evidence type="ECO:0000256" key="2">
    <source>
        <dbReference type="ARBA" id="ARBA00012438"/>
    </source>
</evidence>
<gene>
    <name evidence="9" type="ORF">AX760_04810</name>
</gene>
<dbReference type="PRINTS" id="PR00344">
    <property type="entry name" value="BCTRLSENSOR"/>
</dbReference>
<keyword evidence="10" id="KW-1185">Reference proteome</keyword>
<keyword evidence="3" id="KW-0597">Phosphoprotein</keyword>
<proteinExistence type="predicted"/>
<dbReference type="SMART" id="SM00086">
    <property type="entry name" value="PAC"/>
    <property type="match status" value="2"/>
</dbReference>
<evidence type="ECO:0000256" key="4">
    <source>
        <dbReference type="ARBA" id="ARBA00022679"/>
    </source>
</evidence>
<dbReference type="Pfam" id="PF00989">
    <property type="entry name" value="PAS"/>
    <property type="match status" value="1"/>
</dbReference>
<dbReference type="Pfam" id="PF00512">
    <property type="entry name" value="HisKA"/>
    <property type="match status" value="1"/>
</dbReference>
<dbReference type="InterPro" id="IPR004358">
    <property type="entry name" value="Sig_transdc_His_kin-like_C"/>
</dbReference>
<protein>
    <recommendedName>
        <fullName evidence="2">histidine kinase</fullName>
        <ecNumber evidence="2">2.7.13.3</ecNumber>
    </recommendedName>
</protein>
<dbReference type="InterPro" id="IPR013656">
    <property type="entry name" value="PAS_4"/>
</dbReference>
<dbReference type="Gene3D" id="1.10.287.130">
    <property type="match status" value="1"/>
</dbReference>
<dbReference type="SUPFAM" id="SSF47384">
    <property type="entry name" value="Homodimeric domain of signal transducing histidine kinase"/>
    <property type="match status" value="1"/>
</dbReference>
<dbReference type="GO" id="GO:0006355">
    <property type="term" value="P:regulation of DNA-templated transcription"/>
    <property type="evidence" value="ECO:0007669"/>
    <property type="project" value="InterPro"/>
</dbReference>
<feature type="domain" description="PAS" evidence="7">
    <location>
        <begin position="261"/>
        <end position="331"/>
    </location>
</feature>
<evidence type="ECO:0000256" key="3">
    <source>
        <dbReference type="ARBA" id="ARBA00022553"/>
    </source>
</evidence>